<dbReference type="GO" id="GO:0016763">
    <property type="term" value="F:pentosyltransferase activity"/>
    <property type="evidence" value="ECO:0007669"/>
    <property type="project" value="UniProtKB-ARBA"/>
</dbReference>
<keyword evidence="5" id="KW-0472">Membrane</keyword>
<dbReference type="GO" id="GO:0000139">
    <property type="term" value="C:Golgi membrane"/>
    <property type="evidence" value="ECO:0007669"/>
    <property type="project" value="UniProtKB-SubCell"/>
</dbReference>
<evidence type="ECO:0000313" key="8">
    <source>
        <dbReference type="Proteomes" id="UP001345219"/>
    </source>
</evidence>
<dbReference type="Proteomes" id="UP001345219">
    <property type="component" value="Chromosome 16"/>
</dbReference>
<keyword evidence="2" id="KW-0328">Glycosyltransferase</keyword>
<reference evidence="7 8" key="1">
    <citation type="journal article" date="2023" name="Hortic Res">
        <title>Pangenome of water caltrop reveals structural variations and asymmetric subgenome divergence after allopolyploidization.</title>
        <authorList>
            <person name="Zhang X."/>
            <person name="Chen Y."/>
            <person name="Wang L."/>
            <person name="Yuan Y."/>
            <person name="Fang M."/>
            <person name="Shi L."/>
            <person name="Lu R."/>
            <person name="Comes H.P."/>
            <person name="Ma Y."/>
            <person name="Chen Y."/>
            <person name="Huang G."/>
            <person name="Zhou Y."/>
            <person name="Zheng Z."/>
            <person name="Qiu Y."/>
        </authorList>
    </citation>
    <scope>NUCLEOTIDE SEQUENCE [LARGE SCALE GENOMIC DNA]</scope>
    <source>
        <tissue evidence="7">Roots</tissue>
    </source>
</reference>
<evidence type="ECO:0000256" key="5">
    <source>
        <dbReference type="SAM" id="Phobius"/>
    </source>
</evidence>
<keyword evidence="4" id="KW-0325">Glycoprotein</keyword>
<dbReference type="Pfam" id="PF04577">
    <property type="entry name" value="Glyco_transf_61"/>
    <property type="match status" value="1"/>
</dbReference>
<protein>
    <recommendedName>
        <fullName evidence="6">Glycosyltransferase 61 catalytic domain-containing protein</fullName>
    </recommendedName>
</protein>
<feature type="domain" description="Glycosyltransferase 61 catalytic" evidence="6">
    <location>
        <begin position="287"/>
        <end position="377"/>
    </location>
</feature>
<evidence type="ECO:0000259" key="6">
    <source>
        <dbReference type="Pfam" id="PF04577"/>
    </source>
</evidence>
<comment type="subcellular location">
    <subcellularLocation>
        <location evidence="1">Golgi apparatus membrane</location>
        <topology evidence="1">Single-pass type II membrane protein</topology>
    </subcellularLocation>
</comment>
<evidence type="ECO:0000256" key="4">
    <source>
        <dbReference type="ARBA" id="ARBA00023180"/>
    </source>
</evidence>
<keyword evidence="8" id="KW-1185">Reference proteome</keyword>
<gene>
    <name evidence="7" type="ORF">SAY87_021836</name>
</gene>
<evidence type="ECO:0000256" key="2">
    <source>
        <dbReference type="ARBA" id="ARBA00022676"/>
    </source>
</evidence>
<keyword evidence="3" id="KW-0808">Transferase</keyword>
<accession>A0AAN7JXN3</accession>
<name>A0AAN7JXN3_9MYRT</name>
<organism evidence="7 8">
    <name type="scientific">Trapa incisa</name>
    <dbReference type="NCBI Taxonomy" id="236973"/>
    <lineage>
        <taxon>Eukaryota</taxon>
        <taxon>Viridiplantae</taxon>
        <taxon>Streptophyta</taxon>
        <taxon>Embryophyta</taxon>
        <taxon>Tracheophyta</taxon>
        <taxon>Spermatophyta</taxon>
        <taxon>Magnoliopsida</taxon>
        <taxon>eudicotyledons</taxon>
        <taxon>Gunneridae</taxon>
        <taxon>Pentapetalae</taxon>
        <taxon>rosids</taxon>
        <taxon>malvids</taxon>
        <taxon>Myrtales</taxon>
        <taxon>Lythraceae</taxon>
        <taxon>Trapa</taxon>
    </lineage>
</organism>
<proteinExistence type="predicted"/>
<keyword evidence="5" id="KW-1133">Transmembrane helix</keyword>
<dbReference type="PANTHER" id="PTHR20961">
    <property type="entry name" value="GLYCOSYLTRANSFERASE"/>
    <property type="match status" value="1"/>
</dbReference>
<comment type="caution">
    <text evidence="7">The sequence shown here is derived from an EMBL/GenBank/DDBJ whole genome shotgun (WGS) entry which is preliminary data.</text>
</comment>
<feature type="transmembrane region" description="Helical" evidence="5">
    <location>
        <begin position="20"/>
        <end position="43"/>
    </location>
</feature>
<evidence type="ECO:0000313" key="7">
    <source>
        <dbReference type="EMBL" id="KAK4753038.1"/>
    </source>
</evidence>
<dbReference type="PANTHER" id="PTHR20961:SF108">
    <property type="entry name" value="GLYCOSYLTRANSFERASE"/>
    <property type="match status" value="1"/>
</dbReference>
<sequence>MGFCRLVRCLQRKMEKKPKWSPLGATSALFLLSASLVLIVFFVSNYALQLGSWMEFANRRGELGAKTGDVGRKELQGERLNYLLQRLVGDQLTEFKTEGFLYYADEHTELCISSKPVRVDDGGLTVYIQSKGNRFTRTVRPYARKEDGTAMDQVTPVKIVHGPATDLPACDFTHRVPAMVFSSGGFTGNAYHEFNEIIIPLFLTALHLRSRVQFVITDYKPWWVDKYREILSHMSDYAVGNSSGISGVHCFPGAVIGLRYHDNLAIDSGKIPRGLSMVDFRRFLWDAYTVKPVNVHDTGKKPALVLISRNSTRRILNEDGMVEMMEEMGFRVIVIRPGKMSSLKELAGIIGSCSIMVGPHGAGLTHELFLPDGAAVVQIVPLGLDWASSTYYGDPPLRMGLKYRAYKIDPEESSLAKTYGLDHPVITDIASVFAQGYYAARAVYVDGQDMNIDLARFRKTLAEAMQLIRHPQP</sequence>
<evidence type="ECO:0000256" key="3">
    <source>
        <dbReference type="ARBA" id="ARBA00022679"/>
    </source>
</evidence>
<dbReference type="AlphaFoldDB" id="A0AAN7JXN3"/>
<dbReference type="InterPro" id="IPR007657">
    <property type="entry name" value="Glycosyltransferase_61"/>
</dbReference>
<evidence type="ECO:0000256" key="1">
    <source>
        <dbReference type="ARBA" id="ARBA00004323"/>
    </source>
</evidence>
<dbReference type="EMBL" id="JAXIOK010000016">
    <property type="protein sequence ID" value="KAK4753038.1"/>
    <property type="molecule type" value="Genomic_DNA"/>
</dbReference>
<keyword evidence="5" id="KW-0812">Transmembrane</keyword>
<dbReference type="InterPro" id="IPR049625">
    <property type="entry name" value="Glyco_transf_61_cat"/>
</dbReference>